<dbReference type="Pfam" id="PF00756">
    <property type="entry name" value="Esterase"/>
    <property type="match status" value="1"/>
</dbReference>
<sequence>MYLFGKLHLLRIILILIFASAQLTAFAQEAIIKAGKLYTIESEILNEERKIAVFTPDGYAEGQVTYHVMYLLDAEWNFKYVAALLDKLTAAGEIPGILLIGVVNNNRNRDLTPAGKNDNPARFGGGKKFLDFLTQELQPWVKQNYRTHPYSILAGHSFGGLFTVYTTMEEPERFQAYIALSPSLGRNGEQQVKKADAYYEQNAPIPESIYVAVGNEGGYTAISTKKYAHILQDQESGLRFKFEKLEDSSHESITIEGFIHGLKFIYEGFNLEQFPELDEIFLVEEHYKKLSERFGYELKVPESQYQRFAREQMVTKEWDYARFILSQYEKHYPGSIELVSLKADLNLLTGDFKEALKYYEMLNSLGVESESLSRIIKELKD</sequence>
<evidence type="ECO:0008006" key="3">
    <source>
        <dbReference type="Google" id="ProtNLM"/>
    </source>
</evidence>
<dbReference type="SUPFAM" id="SSF48452">
    <property type="entry name" value="TPR-like"/>
    <property type="match status" value="1"/>
</dbReference>
<dbReference type="InterPro" id="IPR050583">
    <property type="entry name" value="Mycobacterial_A85_antigen"/>
</dbReference>
<dbReference type="PANTHER" id="PTHR48098:SF6">
    <property type="entry name" value="FERRI-BACILLIBACTIN ESTERASE BESA"/>
    <property type="match status" value="1"/>
</dbReference>
<name>A0A6L9E9G5_9FLAO</name>
<dbReference type="PANTHER" id="PTHR48098">
    <property type="entry name" value="ENTEROCHELIN ESTERASE-RELATED"/>
    <property type="match status" value="1"/>
</dbReference>
<keyword evidence="2" id="KW-1185">Reference proteome</keyword>
<dbReference type="RefSeq" id="WP_161434322.1">
    <property type="nucleotide sequence ID" value="NZ_WXYO01000002.1"/>
</dbReference>
<dbReference type="Gene3D" id="3.40.50.1820">
    <property type="entry name" value="alpha/beta hydrolase"/>
    <property type="match status" value="1"/>
</dbReference>
<evidence type="ECO:0000313" key="1">
    <source>
        <dbReference type="EMBL" id="NAS11283.1"/>
    </source>
</evidence>
<dbReference type="AlphaFoldDB" id="A0A6L9E9G5"/>
<reference evidence="1 2" key="1">
    <citation type="submission" date="2020-01" db="EMBL/GenBank/DDBJ databases">
        <title>Bacteria diversity of Porities sp.</title>
        <authorList>
            <person name="Wang G."/>
        </authorList>
    </citation>
    <scope>NUCLEOTIDE SEQUENCE [LARGE SCALE GENOMIC DNA]</scope>
    <source>
        <strain evidence="1 2">R33</strain>
    </source>
</reference>
<accession>A0A6L9E9G5</accession>
<dbReference type="InterPro" id="IPR011990">
    <property type="entry name" value="TPR-like_helical_dom_sf"/>
</dbReference>
<evidence type="ECO:0000313" key="2">
    <source>
        <dbReference type="Proteomes" id="UP000475249"/>
    </source>
</evidence>
<dbReference type="Proteomes" id="UP000475249">
    <property type="component" value="Unassembled WGS sequence"/>
</dbReference>
<dbReference type="EMBL" id="WXYO01000002">
    <property type="protein sequence ID" value="NAS11283.1"/>
    <property type="molecule type" value="Genomic_DNA"/>
</dbReference>
<organism evidence="1 2">
    <name type="scientific">Poritiphilus flavus</name>
    <dbReference type="NCBI Taxonomy" id="2697053"/>
    <lineage>
        <taxon>Bacteria</taxon>
        <taxon>Pseudomonadati</taxon>
        <taxon>Bacteroidota</taxon>
        <taxon>Flavobacteriia</taxon>
        <taxon>Flavobacteriales</taxon>
        <taxon>Flavobacteriaceae</taxon>
        <taxon>Poritiphilus</taxon>
    </lineage>
</organism>
<comment type="caution">
    <text evidence="1">The sequence shown here is derived from an EMBL/GenBank/DDBJ whole genome shotgun (WGS) entry which is preliminary data.</text>
</comment>
<proteinExistence type="predicted"/>
<protein>
    <recommendedName>
        <fullName evidence="3">Alpha/beta hydrolase</fullName>
    </recommendedName>
</protein>
<dbReference type="InterPro" id="IPR000801">
    <property type="entry name" value="Esterase-like"/>
</dbReference>
<gene>
    <name evidence="1" type="ORF">GTQ38_04675</name>
</gene>
<dbReference type="InterPro" id="IPR029058">
    <property type="entry name" value="AB_hydrolase_fold"/>
</dbReference>
<dbReference type="SUPFAM" id="SSF53474">
    <property type="entry name" value="alpha/beta-Hydrolases"/>
    <property type="match status" value="1"/>
</dbReference>